<comment type="caution">
    <text evidence="7">The sequence shown here is derived from an EMBL/GenBank/DDBJ whole genome shotgun (WGS) entry which is preliminary data.</text>
</comment>
<feature type="binding site" evidence="4">
    <location>
        <position position="99"/>
    </location>
    <ligand>
        <name>pyridoxal 5'-phosphate</name>
        <dbReference type="ChEBI" id="CHEBI:597326"/>
    </ligand>
</feature>
<feature type="binding site" evidence="4">
    <location>
        <position position="169"/>
    </location>
    <ligand>
        <name>pyridoxal 5'-phosphate</name>
        <dbReference type="ChEBI" id="CHEBI:597326"/>
    </ligand>
</feature>
<dbReference type="GO" id="GO:0030429">
    <property type="term" value="F:kynureninase activity"/>
    <property type="evidence" value="ECO:0007669"/>
    <property type="project" value="UniProtKB-EC"/>
</dbReference>
<keyword evidence="8" id="KW-1185">Reference proteome</keyword>
<feature type="binding site" evidence="4">
    <location>
        <position position="198"/>
    </location>
    <ligand>
        <name>pyridoxal 5'-phosphate</name>
        <dbReference type="ChEBI" id="CHEBI:597326"/>
    </ligand>
</feature>
<comment type="catalytic activity">
    <reaction evidence="4 6">
        <text>L-kynurenine + H2O = anthranilate + L-alanine + H(+)</text>
        <dbReference type="Rhea" id="RHEA:16813"/>
        <dbReference type="ChEBI" id="CHEBI:15377"/>
        <dbReference type="ChEBI" id="CHEBI:15378"/>
        <dbReference type="ChEBI" id="CHEBI:16567"/>
        <dbReference type="ChEBI" id="CHEBI:57959"/>
        <dbReference type="ChEBI" id="CHEBI:57972"/>
        <dbReference type="EC" id="3.7.1.3"/>
    </reaction>
</comment>
<dbReference type="Gene3D" id="3.40.640.10">
    <property type="entry name" value="Type I PLP-dependent aspartate aminotransferase-like (Major domain)"/>
    <property type="match status" value="1"/>
</dbReference>
<evidence type="ECO:0000313" key="7">
    <source>
        <dbReference type="EMBL" id="MDY0870499.1"/>
    </source>
</evidence>
<keyword evidence="3 4" id="KW-0663">Pyridoxal phosphate</keyword>
<sequence>MTMLDRAQCAALDAKDPLAFARARFDVPEGLVYLDGNSLGALPRATADHLSAVVRNQWGQDLITGWNKHGWVDLPRRLGAKIARLTGADQDEVVVCDSTSLNVFKLLSAALALQPGRRVILSDTGNFPTDLYMAQGLADLLGRDHRLELVTPEAVAGRIGPDVAVVMLTEIDYRTGRRHDMAAINRLAKAAGVLTLWDLAHSAGALPVDLNGTGADFAIGCGYKYLNGGPGAPAFLFVAKRWLNETRQPLFGWFGHAAPFAFETAYQPKAGIDRFLVGTPPVLSMAALECGLATFDDIDLIEIRRKSLALGDLMIRLVAQECAGAGLTLASPTDGGQRGSQVSYAHDCGYAVMQALIARGVIGDFRAPNLMRFGFTPLYVRYQDIWEAVAILKAVLAGAEWRRPEFSQRAAVT</sequence>
<accession>A0ABU5DU85</accession>
<comment type="subunit">
    <text evidence="4 6">Homodimer.</text>
</comment>
<feature type="binding site" evidence="4">
    <location>
        <position position="201"/>
    </location>
    <ligand>
        <name>pyridoxal 5'-phosphate</name>
        <dbReference type="ChEBI" id="CHEBI:597326"/>
    </ligand>
</feature>
<dbReference type="EMBL" id="JAXCLX010000001">
    <property type="protein sequence ID" value="MDY0870499.1"/>
    <property type="molecule type" value="Genomic_DNA"/>
</dbReference>
<keyword evidence="1 4" id="KW-0662">Pyridine nucleotide biosynthesis</keyword>
<feature type="binding site" evidence="4">
    <location>
        <begin position="127"/>
        <end position="130"/>
    </location>
    <ligand>
        <name>pyridoxal 5'-phosphate</name>
        <dbReference type="ChEBI" id="CHEBI:597326"/>
    </ligand>
</feature>
<evidence type="ECO:0000256" key="2">
    <source>
        <dbReference type="ARBA" id="ARBA00022801"/>
    </source>
</evidence>
<evidence type="ECO:0000256" key="1">
    <source>
        <dbReference type="ARBA" id="ARBA00022642"/>
    </source>
</evidence>
<dbReference type="InterPro" id="IPR010111">
    <property type="entry name" value="Kynureninase"/>
</dbReference>
<dbReference type="NCBIfam" id="TIGR01814">
    <property type="entry name" value="kynureninase"/>
    <property type="match status" value="1"/>
</dbReference>
<dbReference type="InterPro" id="IPR015422">
    <property type="entry name" value="PyrdxlP-dep_Trfase_small"/>
</dbReference>
<dbReference type="PANTHER" id="PTHR14084:SF0">
    <property type="entry name" value="KYNURENINASE"/>
    <property type="match status" value="1"/>
</dbReference>
<comment type="pathway">
    <text evidence="4 6">Cofactor biosynthesis; NAD(+) biosynthesis; quinolinate from L-kynurenine: step 2/3.</text>
</comment>
<dbReference type="PIRSF" id="PIRSF038800">
    <property type="entry name" value="KYNU"/>
    <property type="match status" value="1"/>
</dbReference>
<dbReference type="InterPro" id="IPR015421">
    <property type="entry name" value="PyrdxlP-dep_Trfase_major"/>
</dbReference>
<feature type="binding site" evidence="4">
    <location>
        <position position="253"/>
    </location>
    <ligand>
        <name>pyridoxal 5'-phosphate</name>
        <dbReference type="ChEBI" id="CHEBI:597326"/>
    </ligand>
</feature>
<dbReference type="Pfam" id="PF22580">
    <property type="entry name" value="KYNU_C"/>
    <property type="match status" value="1"/>
</dbReference>
<dbReference type="Proteomes" id="UP001271769">
    <property type="component" value="Unassembled WGS sequence"/>
</dbReference>
<evidence type="ECO:0000256" key="4">
    <source>
        <dbReference type="HAMAP-Rule" id="MF_01970"/>
    </source>
</evidence>
<evidence type="ECO:0000256" key="5">
    <source>
        <dbReference type="NCBIfam" id="TIGR01814"/>
    </source>
</evidence>
<dbReference type="Gene3D" id="3.90.1150.10">
    <property type="entry name" value="Aspartate Aminotransferase, domain 1"/>
    <property type="match status" value="1"/>
</dbReference>
<dbReference type="EC" id="3.7.1.3" evidence="4 5"/>
<reference evidence="7 8" key="1">
    <citation type="journal article" date="2013" name="Antonie Van Leeuwenhoek">
        <title>Dongia rigui sp. nov., isolated from freshwater of a large wetland in Korea.</title>
        <authorList>
            <person name="Baik K.S."/>
            <person name="Hwang Y.M."/>
            <person name="Choi J.S."/>
            <person name="Kwon J."/>
            <person name="Seong C.N."/>
        </authorList>
    </citation>
    <scope>NUCLEOTIDE SEQUENCE [LARGE SCALE GENOMIC DNA]</scope>
    <source>
        <strain evidence="7 8">04SU4-P</strain>
    </source>
</reference>
<dbReference type="HAMAP" id="MF_01970">
    <property type="entry name" value="Kynureninase"/>
    <property type="match status" value="1"/>
</dbReference>
<evidence type="ECO:0000313" key="8">
    <source>
        <dbReference type="Proteomes" id="UP001271769"/>
    </source>
</evidence>
<feature type="modified residue" description="N6-(pyridoxal phosphate)lysine" evidence="4">
    <location>
        <position position="224"/>
    </location>
</feature>
<comment type="catalytic activity">
    <reaction evidence="6">
        <text>3-hydroxy-L-kynurenine + H2O = 3-hydroxyanthranilate + L-alanine + H(+)</text>
        <dbReference type="Rhea" id="RHEA:25143"/>
        <dbReference type="ChEBI" id="CHEBI:15377"/>
        <dbReference type="ChEBI" id="CHEBI:15378"/>
        <dbReference type="ChEBI" id="CHEBI:36559"/>
        <dbReference type="ChEBI" id="CHEBI:57972"/>
        <dbReference type="ChEBI" id="CHEBI:58125"/>
        <dbReference type="EC" id="3.7.1.3"/>
    </reaction>
</comment>
<feature type="binding site" evidence="4">
    <location>
        <position position="279"/>
    </location>
    <ligand>
        <name>pyridoxal 5'-phosphate</name>
        <dbReference type="ChEBI" id="CHEBI:597326"/>
    </ligand>
</feature>
<evidence type="ECO:0000256" key="3">
    <source>
        <dbReference type="ARBA" id="ARBA00022898"/>
    </source>
</evidence>
<feature type="binding site" evidence="4">
    <location>
        <position position="223"/>
    </location>
    <ligand>
        <name>pyridoxal 5'-phosphate</name>
        <dbReference type="ChEBI" id="CHEBI:597326"/>
    </ligand>
</feature>
<comment type="pathway">
    <text evidence="4 6">Amino-acid degradation; L-kynurenine degradation; L-alanine and anthranilate from L-kynurenine: step 1/1.</text>
</comment>
<keyword evidence="2 4" id="KW-0378">Hydrolase</keyword>
<dbReference type="SUPFAM" id="SSF53383">
    <property type="entry name" value="PLP-dependent transferases"/>
    <property type="match status" value="1"/>
</dbReference>
<proteinExistence type="inferred from homology"/>
<dbReference type="RefSeq" id="WP_320498754.1">
    <property type="nucleotide sequence ID" value="NZ_JAXCLX010000001.1"/>
</dbReference>
<gene>
    <name evidence="4 7" type="primary">kynU</name>
    <name evidence="7" type="ORF">SMD31_01125</name>
</gene>
<dbReference type="PANTHER" id="PTHR14084">
    <property type="entry name" value="KYNURENINASE"/>
    <property type="match status" value="1"/>
</dbReference>
<name>A0ABU5DU85_9PROT</name>
<evidence type="ECO:0000256" key="6">
    <source>
        <dbReference type="PIRNR" id="PIRNR038800"/>
    </source>
</evidence>
<comment type="function">
    <text evidence="4 6">Catalyzes the cleavage of L-kynurenine (L-Kyn) and L-3-hydroxykynurenine (L-3OHKyn) into anthranilic acid (AA) and 3-hydroxyanthranilic acid (3-OHAA), respectively.</text>
</comment>
<comment type="similarity">
    <text evidence="4 6">Belongs to the kynureninase family.</text>
</comment>
<protein>
    <recommendedName>
        <fullName evidence="4 5">Kynureninase</fullName>
        <ecNumber evidence="4 5">3.7.1.3</ecNumber>
    </recommendedName>
    <alternativeName>
        <fullName evidence="4">L-kynurenine hydrolase</fullName>
    </alternativeName>
</protein>
<dbReference type="InterPro" id="IPR015424">
    <property type="entry name" value="PyrdxlP-dep_Trfase"/>
</dbReference>
<comment type="cofactor">
    <cofactor evidence="4 6">
        <name>pyridoxal 5'-phosphate</name>
        <dbReference type="ChEBI" id="CHEBI:597326"/>
    </cofactor>
</comment>
<feature type="binding site" evidence="4">
    <location>
        <position position="100"/>
    </location>
    <ligand>
        <name>pyridoxal 5'-phosphate</name>
        <dbReference type="ChEBI" id="CHEBI:597326"/>
    </ligand>
</feature>
<organism evidence="7 8">
    <name type="scientific">Dongia rigui</name>
    <dbReference type="NCBI Taxonomy" id="940149"/>
    <lineage>
        <taxon>Bacteria</taxon>
        <taxon>Pseudomonadati</taxon>
        <taxon>Pseudomonadota</taxon>
        <taxon>Alphaproteobacteria</taxon>
        <taxon>Rhodospirillales</taxon>
        <taxon>Dongiaceae</taxon>
        <taxon>Dongia</taxon>
    </lineage>
</organism>